<keyword evidence="3" id="KW-1185">Reference proteome</keyword>
<feature type="compositionally biased region" description="Basic residues" evidence="1">
    <location>
        <begin position="529"/>
        <end position="538"/>
    </location>
</feature>
<organism evidence="2 3">
    <name type="scientific">Oikopleura dioica</name>
    <name type="common">Tunicate</name>
    <dbReference type="NCBI Taxonomy" id="34765"/>
    <lineage>
        <taxon>Eukaryota</taxon>
        <taxon>Metazoa</taxon>
        <taxon>Chordata</taxon>
        <taxon>Tunicata</taxon>
        <taxon>Appendicularia</taxon>
        <taxon>Copelata</taxon>
        <taxon>Oikopleuridae</taxon>
        <taxon>Oikopleura</taxon>
    </lineage>
</organism>
<gene>
    <name evidence="2" type="ORF">OKIOD_LOCUS4014</name>
</gene>
<accession>A0ABN7S0P6</accession>
<proteinExistence type="predicted"/>
<feature type="compositionally biased region" description="Low complexity" evidence="1">
    <location>
        <begin position="147"/>
        <end position="157"/>
    </location>
</feature>
<evidence type="ECO:0000256" key="1">
    <source>
        <dbReference type="SAM" id="MobiDB-lite"/>
    </source>
</evidence>
<feature type="compositionally biased region" description="Polar residues" evidence="1">
    <location>
        <begin position="368"/>
        <end position="378"/>
    </location>
</feature>
<name>A0ABN7S0P6_OIKDI</name>
<dbReference type="Proteomes" id="UP001158576">
    <property type="component" value="Chromosome PAR"/>
</dbReference>
<feature type="compositionally biased region" description="Low complexity" evidence="1">
    <location>
        <begin position="488"/>
        <end position="498"/>
    </location>
</feature>
<feature type="region of interest" description="Disordered" evidence="1">
    <location>
        <begin position="115"/>
        <end position="166"/>
    </location>
</feature>
<protein>
    <submittedName>
        <fullName evidence="2">Oidioi.mRNA.OKI2018_I69.PAR.g12456.t1.cds</fullName>
    </submittedName>
</protein>
<feature type="compositionally biased region" description="Polar residues" evidence="1">
    <location>
        <begin position="206"/>
        <end position="225"/>
    </location>
</feature>
<reference evidence="2 3" key="1">
    <citation type="submission" date="2021-04" db="EMBL/GenBank/DDBJ databases">
        <authorList>
            <person name="Bliznina A."/>
        </authorList>
    </citation>
    <scope>NUCLEOTIDE SEQUENCE [LARGE SCALE GENOMIC DNA]</scope>
</reference>
<feature type="compositionally biased region" description="Polar residues" evidence="1">
    <location>
        <begin position="121"/>
        <end position="132"/>
    </location>
</feature>
<evidence type="ECO:0000313" key="3">
    <source>
        <dbReference type="Proteomes" id="UP001158576"/>
    </source>
</evidence>
<feature type="compositionally biased region" description="Polar residues" evidence="1">
    <location>
        <begin position="414"/>
        <end position="426"/>
    </location>
</feature>
<feature type="region of interest" description="Disordered" evidence="1">
    <location>
        <begin position="476"/>
        <end position="551"/>
    </location>
</feature>
<feature type="region of interest" description="Disordered" evidence="1">
    <location>
        <begin position="342"/>
        <end position="426"/>
    </location>
</feature>
<feature type="compositionally biased region" description="Basic residues" evidence="1">
    <location>
        <begin position="509"/>
        <end position="520"/>
    </location>
</feature>
<feature type="region of interest" description="Disordered" evidence="1">
    <location>
        <begin position="181"/>
        <end position="229"/>
    </location>
</feature>
<feature type="compositionally biased region" description="Low complexity" evidence="1">
    <location>
        <begin position="181"/>
        <end position="192"/>
    </location>
</feature>
<dbReference type="EMBL" id="OU015568">
    <property type="protein sequence ID" value="CAG5090082.1"/>
    <property type="molecule type" value="Genomic_DNA"/>
</dbReference>
<feature type="compositionally biased region" description="Basic residues" evidence="1">
    <location>
        <begin position="397"/>
        <end position="406"/>
    </location>
</feature>
<feature type="compositionally biased region" description="Polar residues" evidence="1">
    <location>
        <begin position="342"/>
        <end position="351"/>
    </location>
</feature>
<sequence length="551" mass="60870">MLSLEHYNEEIARLVSSLQIETGYEVPMEDEILDARGSMPPPTQAELRYHEEELRSAEAALDKQLEYLDDINSGSETVHDYFTYHTSPQTSLPPKASFTEIQTLPFKELKEDLTRLDRCSSNDSGLGTSMSPTRAIEESSGNSDDASTPTPQTSSSSPPVPQPRRRFPRLGVSSVLVNSSGALTPVSSSNDSSSDERLTPVPTAAPRTSTPSGSPSKLPTEQPQSPVIPKQSEILPPDFLNPAIIPNISNTSQNIEDLLYPGMKNQKSSGLAKKILSSLKSKTGSGLNRMRVSLAELTKSEKDKAMLESQIIQKIMSESENPTQPEDFSLHMIAEASLQRLTEMTEGSSTEKQARRAAVPPTGITIGSPVSQKIVTPESTRKSRRSKRVDPAEAARKSRHQSRRRKVISEVKKQVQSAHQSPSQPLNIPACYSPVAGPKPVTTAQQIKKVYKGQVPQYRNGQLDWNYLWFFSDSSTTNSSDKSHLNVTSPVTSITSSESESDSEDHKRQISRRRRVRQHKPSGSPLKEAKKRRIRRLAPPRDDNIQLLGMI</sequence>
<evidence type="ECO:0000313" key="2">
    <source>
        <dbReference type="EMBL" id="CAG5090082.1"/>
    </source>
</evidence>